<dbReference type="Proteomes" id="UP000016183">
    <property type="component" value="Unassembled WGS sequence"/>
</dbReference>
<dbReference type="Pfam" id="PF02604">
    <property type="entry name" value="PhdYeFM_antitox"/>
    <property type="match status" value="1"/>
</dbReference>
<name>M2B832_TREDN</name>
<comment type="similarity">
    <text evidence="1 2">Belongs to the phD/YefM antitoxin family.</text>
</comment>
<evidence type="ECO:0000313" key="3">
    <source>
        <dbReference type="EMBL" id="EMB25540.1"/>
    </source>
</evidence>
<dbReference type="InterPro" id="IPR006442">
    <property type="entry name" value="Antitoxin_Phd/YefM"/>
</dbReference>
<dbReference type="AlphaFoldDB" id="M2B832"/>
<dbReference type="OrthoDB" id="5518758at2"/>
<dbReference type="EMBL" id="AGDZ01000018">
    <property type="protein sequence ID" value="EMB25540.1"/>
    <property type="molecule type" value="Genomic_DNA"/>
</dbReference>
<dbReference type="InterPro" id="IPR051405">
    <property type="entry name" value="phD/YefM_antitoxin"/>
</dbReference>
<evidence type="ECO:0000256" key="2">
    <source>
        <dbReference type="RuleBase" id="RU362080"/>
    </source>
</evidence>
<dbReference type="RefSeq" id="WP_010694015.1">
    <property type="nucleotide sequence ID" value="NZ_KB442453.1"/>
</dbReference>
<dbReference type="PANTHER" id="PTHR33713:SF10">
    <property type="entry name" value="ANTITOXIN YAFN"/>
    <property type="match status" value="1"/>
</dbReference>
<proteinExistence type="inferred from homology"/>
<protein>
    <recommendedName>
        <fullName evidence="2">Antitoxin</fullName>
    </recommendedName>
</protein>
<dbReference type="SUPFAM" id="SSF143120">
    <property type="entry name" value="YefM-like"/>
    <property type="match status" value="1"/>
</dbReference>
<dbReference type="PANTHER" id="PTHR33713">
    <property type="entry name" value="ANTITOXIN YAFN-RELATED"/>
    <property type="match status" value="1"/>
</dbReference>
<organism evidence="3 4">
    <name type="scientific">Treponema denticola SP33</name>
    <dbReference type="NCBI Taxonomy" id="999437"/>
    <lineage>
        <taxon>Bacteria</taxon>
        <taxon>Pseudomonadati</taxon>
        <taxon>Spirochaetota</taxon>
        <taxon>Spirochaetia</taxon>
        <taxon>Spirochaetales</taxon>
        <taxon>Treponemataceae</taxon>
        <taxon>Treponema</taxon>
    </lineage>
</organism>
<accession>M2B832</accession>
<evidence type="ECO:0000256" key="1">
    <source>
        <dbReference type="ARBA" id="ARBA00009981"/>
    </source>
</evidence>
<sequence length="90" mass="10282">MITAMTITEARKKITSLEDTMDYDDTISITNHGKEIFALIKWDTYESICETLEILSDEELSKNLAIGVQQIKQNNLLDFDSFKKSLSCTQ</sequence>
<dbReference type="PATRIC" id="fig|999437.3.peg.676"/>
<dbReference type="InterPro" id="IPR036165">
    <property type="entry name" value="YefM-like_sf"/>
</dbReference>
<reference evidence="3 4" key="1">
    <citation type="submission" date="2012-01" db="EMBL/GenBank/DDBJ databases">
        <title>The Genome Sequence of Treponema denticola SP33.</title>
        <authorList>
            <consortium name="The Broad Institute Genome Sequencing Platform"/>
            <person name="Earl A."/>
            <person name="Ward D."/>
            <person name="Feldgarden M."/>
            <person name="Gevers D."/>
            <person name="Blanton J.M."/>
            <person name="Fenno C.J."/>
            <person name="Baranova O.V."/>
            <person name="Mathney J."/>
            <person name="Dewhirst F.E."/>
            <person name="Izard J."/>
            <person name="Young S.K."/>
            <person name="Zeng Q."/>
            <person name="Gargeya S."/>
            <person name="Fitzgerald M."/>
            <person name="Haas B."/>
            <person name="Abouelleil A."/>
            <person name="Alvarado L."/>
            <person name="Arachchi H.M."/>
            <person name="Berlin A."/>
            <person name="Chapman S.B."/>
            <person name="Gearin G."/>
            <person name="Goldberg J."/>
            <person name="Griggs A."/>
            <person name="Gujja S."/>
            <person name="Hansen M."/>
            <person name="Heiman D."/>
            <person name="Howarth C."/>
            <person name="Larimer J."/>
            <person name="Lui A."/>
            <person name="MacDonald P.J.P."/>
            <person name="McCowen C."/>
            <person name="Montmayeur A."/>
            <person name="Murphy C."/>
            <person name="Neiman D."/>
            <person name="Pearson M."/>
            <person name="Priest M."/>
            <person name="Roberts A."/>
            <person name="Saif S."/>
            <person name="Shea T."/>
            <person name="Sisk P."/>
            <person name="Stolte C."/>
            <person name="Sykes S."/>
            <person name="Wortman J."/>
            <person name="Nusbaum C."/>
            <person name="Birren B."/>
        </authorList>
    </citation>
    <scope>NUCLEOTIDE SEQUENCE [LARGE SCALE GENOMIC DNA]</scope>
    <source>
        <strain evidence="3 4">SP33</strain>
    </source>
</reference>
<comment type="function">
    <text evidence="2">Antitoxin component of a type II toxin-antitoxin (TA) system.</text>
</comment>
<gene>
    <name evidence="3" type="ORF">HMPREF9733_00672</name>
</gene>
<dbReference type="HOGENOM" id="CLU_155837_0_1_12"/>
<comment type="caution">
    <text evidence="3">The sequence shown here is derived from an EMBL/GenBank/DDBJ whole genome shotgun (WGS) entry which is preliminary data.</text>
</comment>
<evidence type="ECO:0000313" key="4">
    <source>
        <dbReference type="Proteomes" id="UP000016183"/>
    </source>
</evidence>
<dbReference type="Gene3D" id="3.40.1620.10">
    <property type="entry name" value="YefM-like domain"/>
    <property type="match status" value="1"/>
</dbReference>